<comment type="caution">
    <text evidence="1">The sequence shown here is derived from an EMBL/GenBank/DDBJ whole genome shotgun (WGS) entry which is preliminary data.</text>
</comment>
<evidence type="ECO:0000313" key="1">
    <source>
        <dbReference type="EMBL" id="CAG8822188.1"/>
    </source>
</evidence>
<reference evidence="1" key="1">
    <citation type="submission" date="2021-06" db="EMBL/GenBank/DDBJ databases">
        <authorList>
            <person name="Kallberg Y."/>
            <person name="Tangrot J."/>
            <person name="Rosling A."/>
        </authorList>
    </citation>
    <scope>NUCLEOTIDE SEQUENCE</scope>
    <source>
        <strain evidence="1">MA453B</strain>
    </source>
</reference>
<accession>A0A9N9KF73</accession>
<dbReference type="AlphaFoldDB" id="A0A9N9KF73"/>
<feature type="non-terminal residue" evidence="1">
    <location>
        <position position="66"/>
    </location>
</feature>
<dbReference type="Proteomes" id="UP000789405">
    <property type="component" value="Unassembled WGS sequence"/>
</dbReference>
<name>A0A9N9KF73_9GLOM</name>
<evidence type="ECO:0000313" key="2">
    <source>
        <dbReference type="Proteomes" id="UP000789405"/>
    </source>
</evidence>
<keyword evidence="2" id="KW-1185">Reference proteome</keyword>
<proteinExistence type="predicted"/>
<dbReference type="OrthoDB" id="2439965at2759"/>
<organism evidence="1 2">
    <name type="scientific">Dentiscutata erythropus</name>
    <dbReference type="NCBI Taxonomy" id="1348616"/>
    <lineage>
        <taxon>Eukaryota</taxon>
        <taxon>Fungi</taxon>
        <taxon>Fungi incertae sedis</taxon>
        <taxon>Mucoromycota</taxon>
        <taxon>Glomeromycotina</taxon>
        <taxon>Glomeromycetes</taxon>
        <taxon>Diversisporales</taxon>
        <taxon>Gigasporaceae</taxon>
        <taxon>Dentiscutata</taxon>
    </lineage>
</organism>
<gene>
    <name evidence="1" type="ORF">DERYTH_LOCUS27256</name>
</gene>
<protein>
    <submittedName>
        <fullName evidence="1">26755_t:CDS:1</fullName>
    </submittedName>
</protein>
<sequence length="66" mass="7860">GYSSSYEEILINEFKGEIRYLQLLNLLDCKDYSVQKKHRSENFCPKVIGFSVNTNIRFIYDFVEDE</sequence>
<dbReference type="EMBL" id="CAJVPY010061752">
    <property type="protein sequence ID" value="CAG8822188.1"/>
    <property type="molecule type" value="Genomic_DNA"/>
</dbReference>
<feature type="non-terminal residue" evidence="1">
    <location>
        <position position="1"/>
    </location>
</feature>